<gene>
    <name evidence="3" type="ORF">J0X19_03565</name>
</gene>
<dbReference type="RefSeq" id="WP_206981198.1">
    <property type="nucleotide sequence ID" value="NZ_JAFLQZ010000002.1"/>
</dbReference>
<evidence type="ECO:0008006" key="5">
    <source>
        <dbReference type="Google" id="ProtNLM"/>
    </source>
</evidence>
<keyword evidence="4" id="KW-1185">Reference proteome</keyword>
<sequence>MKQLLAVLVLIFAGLLNRTAYAQAPTLPSDGPTARQEQTPRKRKASSVDIANMQRRMNMNPEEAKRDQQLEVLQARAGGGNTSFGRAAGPARQYEKGNGGFTVRKFKASKHARNAMMKRGQSRPAMGIDPKGKPLKHKKKKHFLFF</sequence>
<feature type="region of interest" description="Disordered" evidence="1">
    <location>
        <begin position="115"/>
        <end position="141"/>
    </location>
</feature>
<organism evidence="3 4">
    <name type="scientific">Hymenobacter telluris</name>
    <dbReference type="NCBI Taxonomy" id="2816474"/>
    <lineage>
        <taxon>Bacteria</taxon>
        <taxon>Pseudomonadati</taxon>
        <taxon>Bacteroidota</taxon>
        <taxon>Cytophagia</taxon>
        <taxon>Cytophagales</taxon>
        <taxon>Hymenobacteraceae</taxon>
        <taxon>Hymenobacter</taxon>
    </lineage>
</organism>
<accession>A0A939JC72</accession>
<evidence type="ECO:0000256" key="1">
    <source>
        <dbReference type="SAM" id="MobiDB-lite"/>
    </source>
</evidence>
<evidence type="ECO:0000313" key="4">
    <source>
        <dbReference type="Proteomes" id="UP000664144"/>
    </source>
</evidence>
<comment type="caution">
    <text evidence="3">The sequence shown here is derived from an EMBL/GenBank/DDBJ whole genome shotgun (WGS) entry which is preliminary data.</text>
</comment>
<dbReference type="AlphaFoldDB" id="A0A939JC72"/>
<dbReference type="EMBL" id="JAFLQZ010000002">
    <property type="protein sequence ID" value="MBO0357012.1"/>
    <property type="molecule type" value="Genomic_DNA"/>
</dbReference>
<name>A0A939JC72_9BACT</name>
<keyword evidence="2" id="KW-0732">Signal</keyword>
<proteinExistence type="predicted"/>
<feature type="region of interest" description="Disordered" evidence="1">
    <location>
        <begin position="78"/>
        <end position="100"/>
    </location>
</feature>
<dbReference type="Proteomes" id="UP000664144">
    <property type="component" value="Unassembled WGS sequence"/>
</dbReference>
<protein>
    <recommendedName>
        <fullName evidence="5">DUF4890 domain-containing protein</fullName>
    </recommendedName>
</protein>
<evidence type="ECO:0000256" key="2">
    <source>
        <dbReference type="SAM" id="SignalP"/>
    </source>
</evidence>
<feature type="region of interest" description="Disordered" evidence="1">
    <location>
        <begin position="23"/>
        <end position="53"/>
    </location>
</feature>
<evidence type="ECO:0000313" key="3">
    <source>
        <dbReference type="EMBL" id="MBO0357012.1"/>
    </source>
</evidence>
<feature type="signal peptide" evidence="2">
    <location>
        <begin position="1"/>
        <end position="22"/>
    </location>
</feature>
<feature type="chain" id="PRO_5037114308" description="DUF4890 domain-containing protein" evidence="2">
    <location>
        <begin position="23"/>
        <end position="146"/>
    </location>
</feature>
<reference evidence="3" key="1">
    <citation type="submission" date="2021-03" db="EMBL/GenBank/DDBJ databases">
        <authorList>
            <person name="Kim M.K."/>
        </authorList>
    </citation>
    <scope>NUCLEOTIDE SEQUENCE</scope>
    <source>
        <strain evidence="3">BT186</strain>
    </source>
</reference>